<dbReference type="InterPro" id="IPR039425">
    <property type="entry name" value="RNA_pol_sigma-70-like"/>
</dbReference>
<keyword evidence="8" id="KW-1185">Reference proteome</keyword>
<dbReference type="NCBIfam" id="TIGR02937">
    <property type="entry name" value="sigma70-ECF"/>
    <property type="match status" value="1"/>
</dbReference>
<dbReference type="InterPro" id="IPR036388">
    <property type="entry name" value="WH-like_DNA-bd_sf"/>
</dbReference>
<evidence type="ECO:0000313" key="8">
    <source>
        <dbReference type="Proteomes" id="UP001500902"/>
    </source>
</evidence>
<dbReference type="Pfam" id="PF04542">
    <property type="entry name" value="Sigma70_r2"/>
    <property type="match status" value="1"/>
</dbReference>
<dbReference type="InterPro" id="IPR013249">
    <property type="entry name" value="RNA_pol_sigma70_r4_t2"/>
</dbReference>
<keyword evidence="3" id="KW-0731">Sigma factor</keyword>
<name>A0ABP7CB34_9ACTN</name>
<dbReference type="InterPro" id="IPR013325">
    <property type="entry name" value="RNA_pol_sigma_r2"/>
</dbReference>
<evidence type="ECO:0000313" key="7">
    <source>
        <dbReference type="EMBL" id="GAA3685932.1"/>
    </source>
</evidence>
<dbReference type="RefSeq" id="WP_344885137.1">
    <property type="nucleotide sequence ID" value="NZ_BAAAZP010000102.1"/>
</dbReference>
<dbReference type="SUPFAM" id="SSF88659">
    <property type="entry name" value="Sigma3 and sigma4 domains of RNA polymerase sigma factors"/>
    <property type="match status" value="1"/>
</dbReference>
<gene>
    <name evidence="7" type="ORF">GCM10022224_058420</name>
</gene>
<dbReference type="EMBL" id="BAAAZP010000102">
    <property type="protein sequence ID" value="GAA3685932.1"/>
    <property type="molecule type" value="Genomic_DNA"/>
</dbReference>
<evidence type="ECO:0000256" key="2">
    <source>
        <dbReference type="ARBA" id="ARBA00023015"/>
    </source>
</evidence>
<accession>A0ABP7CB34</accession>
<dbReference type="InterPro" id="IPR007627">
    <property type="entry name" value="RNA_pol_sigma70_r2"/>
</dbReference>
<feature type="domain" description="RNA polymerase sigma factor 70 region 4 type 2" evidence="6">
    <location>
        <begin position="122"/>
        <end position="174"/>
    </location>
</feature>
<protein>
    <submittedName>
        <fullName evidence="7">Sigma-70 family RNA polymerase sigma factor</fullName>
    </submittedName>
</protein>
<dbReference type="Pfam" id="PF08281">
    <property type="entry name" value="Sigma70_r4_2"/>
    <property type="match status" value="1"/>
</dbReference>
<evidence type="ECO:0000256" key="3">
    <source>
        <dbReference type="ARBA" id="ARBA00023082"/>
    </source>
</evidence>
<comment type="similarity">
    <text evidence="1">Belongs to the sigma-70 factor family. ECF subfamily.</text>
</comment>
<dbReference type="InterPro" id="IPR014284">
    <property type="entry name" value="RNA_pol_sigma-70_dom"/>
</dbReference>
<evidence type="ECO:0000259" key="6">
    <source>
        <dbReference type="Pfam" id="PF08281"/>
    </source>
</evidence>
<keyword evidence="4" id="KW-0804">Transcription</keyword>
<evidence type="ECO:0000256" key="4">
    <source>
        <dbReference type="ARBA" id="ARBA00023163"/>
    </source>
</evidence>
<sequence>MSTDFELWSCAAEGDSAAFGTLFDKYAPNVYNHCFRRTADWSAAEDLTSVVFLEAWRRRGEVRIRHESALPWLLGVANNVLRNRQRSLRRHRTALDQLPSQAYEPDPAEDIAGRIDDEHRMREILAMVNRLPAADREVLALCVWSELTYEEAAVALGIPVGTVRSRLSRARSRLKDLLGREAKPQPGHRWSERFSALRTKGEKL</sequence>
<keyword evidence="2" id="KW-0805">Transcription regulation</keyword>
<dbReference type="PANTHER" id="PTHR43133">
    <property type="entry name" value="RNA POLYMERASE ECF-TYPE SIGMA FACTO"/>
    <property type="match status" value="1"/>
</dbReference>
<dbReference type="PANTHER" id="PTHR43133:SF25">
    <property type="entry name" value="RNA POLYMERASE SIGMA FACTOR RFAY-RELATED"/>
    <property type="match status" value="1"/>
</dbReference>
<dbReference type="Gene3D" id="1.10.1740.10">
    <property type="match status" value="1"/>
</dbReference>
<dbReference type="Proteomes" id="UP001500902">
    <property type="component" value="Unassembled WGS sequence"/>
</dbReference>
<reference evidence="8" key="1">
    <citation type="journal article" date="2019" name="Int. J. Syst. Evol. Microbiol.">
        <title>The Global Catalogue of Microorganisms (GCM) 10K type strain sequencing project: providing services to taxonomists for standard genome sequencing and annotation.</title>
        <authorList>
            <consortium name="The Broad Institute Genomics Platform"/>
            <consortium name="The Broad Institute Genome Sequencing Center for Infectious Disease"/>
            <person name="Wu L."/>
            <person name="Ma J."/>
        </authorList>
    </citation>
    <scope>NUCLEOTIDE SEQUENCE [LARGE SCALE GENOMIC DNA]</scope>
    <source>
        <strain evidence="8">JCM 16904</strain>
    </source>
</reference>
<dbReference type="InterPro" id="IPR013324">
    <property type="entry name" value="RNA_pol_sigma_r3/r4-like"/>
</dbReference>
<organism evidence="7 8">
    <name type="scientific">Nonomuraea antimicrobica</name>
    <dbReference type="NCBI Taxonomy" id="561173"/>
    <lineage>
        <taxon>Bacteria</taxon>
        <taxon>Bacillati</taxon>
        <taxon>Actinomycetota</taxon>
        <taxon>Actinomycetes</taxon>
        <taxon>Streptosporangiales</taxon>
        <taxon>Streptosporangiaceae</taxon>
        <taxon>Nonomuraea</taxon>
    </lineage>
</organism>
<evidence type="ECO:0000256" key="1">
    <source>
        <dbReference type="ARBA" id="ARBA00010641"/>
    </source>
</evidence>
<feature type="domain" description="RNA polymerase sigma-70 region 2" evidence="5">
    <location>
        <begin position="22"/>
        <end position="90"/>
    </location>
</feature>
<comment type="caution">
    <text evidence="7">The sequence shown here is derived from an EMBL/GenBank/DDBJ whole genome shotgun (WGS) entry which is preliminary data.</text>
</comment>
<proteinExistence type="inferred from homology"/>
<dbReference type="SUPFAM" id="SSF88946">
    <property type="entry name" value="Sigma2 domain of RNA polymerase sigma factors"/>
    <property type="match status" value="1"/>
</dbReference>
<evidence type="ECO:0000259" key="5">
    <source>
        <dbReference type="Pfam" id="PF04542"/>
    </source>
</evidence>
<dbReference type="Gene3D" id="1.10.10.10">
    <property type="entry name" value="Winged helix-like DNA-binding domain superfamily/Winged helix DNA-binding domain"/>
    <property type="match status" value="1"/>
</dbReference>